<accession>A0A4P1R5A5</accession>
<dbReference type="Proteomes" id="UP000188354">
    <property type="component" value="Chromosome LG11"/>
</dbReference>
<sequence length="180" mass="20456">MPEETLKQQFNHICSVCEVKQCSRVLYLQGKERDAEALIQDSIKMLEMYLKSHRLADAEMVQRKILHIMELSKVAMKLAPDRKKFMDVVGGTGDINADIEKFCSAFSPLLEENHKFLGRGIRSVDRLTRVQWAVHVLLDGWAAWGQRQKSRLGVEQLAVGVQGTVQFLLISPLMSCLDPM</sequence>
<dbReference type="STRING" id="3871.A0A4P1R5A5"/>
<evidence type="ECO:0000313" key="2">
    <source>
        <dbReference type="Proteomes" id="UP000188354"/>
    </source>
</evidence>
<protein>
    <submittedName>
        <fullName evidence="1">Uncharacterized protein</fullName>
    </submittedName>
</protein>
<dbReference type="PANTHER" id="PTHR47689">
    <property type="entry name" value="TETRATRICOPEPTIDE REPEAT (TPR)-LIKE SUPERFAMILY PROTEIN"/>
    <property type="match status" value="1"/>
</dbReference>
<evidence type="ECO:0000313" key="1">
    <source>
        <dbReference type="EMBL" id="OIW01809.1"/>
    </source>
</evidence>
<keyword evidence="2" id="KW-1185">Reference proteome</keyword>
<gene>
    <name evidence="1" type="ORF">TanjilG_03947</name>
</gene>
<dbReference type="Gene3D" id="1.10.3520.10">
    <property type="entry name" value="Glycolipid transfer protein"/>
    <property type="match status" value="1"/>
</dbReference>
<dbReference type="InterPro" id="IPR036497">
    <property type="entry name" value="GLTP_sf"/>
</dbReference>
<reference evidence="1 2" key="1">
    <citation type="journal article" date="2017" name="Plant Biotechnol. J.">
        <title>A comprehensive draft genome sequence for lupin (Lupinus angustifolius), an emerging health food: insights into plant-microbe interactions and legume evolution.</title>
        <authorList>
            <person name="Hane J.K."/>
            <person name="Ming Y."/>
            <person name="Kamphuis L.G."/>
            <person name="Nelson M.N."/>
            <person name="Garg G."/>
            <person name="Atkins C.A."/>
            <person name="Bayer P.E."/>
            <person name="Bravo A."/>
            <person name="Bringans S."/>
            <person name="Cannon S."/>
            <person name="Edwards D."/>
            <person name="Foley R."/>
            <person name="Gao L.L."/>
            <person name="Harrison M.J."/>
            <person name="Huang W."/>
            <person name="Hurgobin B."/>
            <person name="Li S."/>
            <person name="Liu C.W."/>
            <person name="McGrath A."/>
            <person name="Morahan G."/>
            <person name="Murray J."/>
            <person name="Weller J."/>
            <person name="Jian J."/>
            <person name="Singh K.B."/>
        </authorList>
    </citation>
    <scope>NUCLEOTIDE SEQUENCE [LARGE SCALE GENOMIC DNA]</scope>
    <source>
        <strain evidence="2">cv. Tanjil</strain>
        <tissue evidence="1">Whole plant</tissue>
    </source>
</reference>
<dbReference type="EMBL" id="CM007371">
    <property type="protein sequence ID" value="OIW01809.1"/>
    <property type="molecule type" value="Genomic_DNA"/>
</dbReference>
<name>A0A4P1R5A5_LUPAN</name>
<dbReference type="AlphaFoldDB" id="A0A4P1R5A5"/>
<dbReference type="PANTHER" id="PTHR47689:SF2">
    <property type="entry name" value="TETRATRICOPEPTIDE REPEAT (TPR)-LIKE SUPERFAMILY PROTEIN"/>
    <property type="match status" value="1"/>
</dbReference>
<organism evidence="1 2">
    <name type="scientific">Lupinus angustifolius</name>
    <name type="common">Narrow-leaved blue lupine</name>
    <dbReference type="NCBI Taxonomy" id="3871"/>
    <lineage>
        <taxon>Eukaryota</taxon>
        <taxon>Viridiplantae</taxon>
        <taxon>Streptophyta</taxon>
        <taxon>Embryophyta</taxon>
        <taxon>Tracheophyta</taxon>
        <taxon>Spermatophyta</taxon>
        <taxon>Magnoliopsida</taxon>
        <taxon>eudicotyledons</taxon>
        <taxon>Gunneridae</taxon>
        <taxon>Pentapetalae</taxon>
        <taxon>rosids</taxon>
        <taxon>fabids</taxon>
        <taxon>Fabales</taxon>
        <taxon>Fabaceae</taxon>
        <taxon>Papilionoideae</taxon>
        <taxon>50 kb inversion clade</taxon>
        <taxon>genistoids sensu lato</taxon>
        <taxon>core genistoids</taxon>
        <taxon>Genisteae</taxon>
        <taxon>Lupinus</taxon>
    </lineage>
</organism>
<dbReference type="Gramene" id="OIW01809">
    <property type="protein sequence ID" value="OIW01809"/>
    <property type="gene ID" value="TanjilG_03947"/>
</dbReference>
<proteinExistence type="predicted"/>